<proteinExistence type="predicted"/>
<feature type="region of interest" description="Disordered" evidence="1">
    <location>
        <begin position="110"/>
        <end position="140"/>
    </location>
</feature>
<accession>A0AAN6S808</accession>
<evidence type="ECO:0000256" key="1">
    <source>
        <dbReference type="SAM" id="MobiDB-lite"/>
    </source>
</evidence>
<feature type="compositionally biased region" description="Low complexity" evidence="1">
    <location>
        <begin position="59"/>
        <end position="71"/>
    </location>
</feature>
<name>A0AAN6S808_9PEZI</name>
<evidence type="ECO:0000313" key="2">
    <source>
        <dbReference type="EMBL" id="KAK3943206.1"/>
    </source>
</evidence>
<keyword evidence="3" id="KW-1185">Reference proteome</keyword>
<evidence type="ECO:0000313" key="3">
    <source>
        <dbReference type="Proteomes" id="UP001303473"/>
    </source>
</evidence>
<feature type="region of interest" description="Disordered" evidence="1">
    <location>
        <begin position="36"/>
        <end position="83"/>
    </location>
</feature>
<dbReference type="AlphaFoldDB" id="A0AAN6S808"/>
<dbReference type="Proteomes" id="UP001303473">
    <property type="component" value="Unassembled WGS sequence"/>
</dbReference>
<organism evidence="2 3">
    <name type="scientific">Diplogelasinospora grovesii</name>
    <dbReference type="NCBI Taxonomy" id="303347"/>
    <lineage>
        <taxon>Eukaryota</taxon>
        <taxon>Fungi</taxon>
        <taxon>Dikarya</taxon>
        <taxon>Ascomycota</taxon>
        <taxon>Pezizomycotina</taxon>
        <taxon>Sordariomycetes</taxon>
        <taxon>Sordariomycetidae</taxon>
        <taxon>Sordariales</taxon>
        <taxon>Diplogelasinosporaceae</taxon>
        <taxon>Diplogelasinospora</taxon>
    </lineage>
</organism>
<reference evidence="3" key="1">
    <citation type="journal article" date="2023" name="Mol. Phylogenet. Evol.">
        <title>Genome-scale phylogeny and comparative genomics of the fungal order Sordariales.</title>
        <authorList>
            <person name="Hensen N."/>
            <person name="Bonometti L."/>
            <person name="Westerberg I."/>
            <person name="Brannstrom I.O."/>
            <person name="Guillou S."/>
            <person name="Cros-Aarteil S."/>
            <person name="Calhoun S."/>
            <person name="Haridas S."/>
            <person name="Kuo A."/>
            <person name="Mondo S."/>
            <person name="Pangilinan J."/>
            <person name="Riley R."/>
            <person name="LaButti K."/>
            <person name="Andreopoulos B."/>
            <person name="Lipzen A."/>
            <person name="Chen C."/>
            <person name="Yan M."/>
            <person name="Daum C."/>
            <person name="Ng V."/>
            <person name="Clum A."/>
            <person name="Steindorff A."/>
            <person name="Ohm R.A."/>
            <person name="Martin F."/>
            <person name="Silar P."/>
            <person name="Natvig D.O."/>
            <person name="Lalanne C."/>
            <person name="Gautier V."/>
            <person name="Ament-Velasquez S.L."/>
            <person name="Kruys A."/>
            <person name="Hutchinson M.I."/>
            <person name="Powell A.J."/>
            <person name="Barry K."/>
            <person name="Miller A.N."/>
            <person name="Grigoriev I.V."/>
            <person name="Debuchy R."/>
            <person name="Gladieux P."/>
            <person name="Hiltunen Thoren M."/>
            <person name="Johannesson H."/>
        </authorList>
    </citation>
    <scope>NUCLEOTIDE SEQUENCE [LARGE SCALE GENOMIC DNA]</scope>
    <source>
        <strain evidence="3">CBS 340.73</strain>
    </source>
</reference>
<gene>
    <name evidence="2" type="ORF">QBC46DRAFT_338695</name>
</gene>
<sequence>METKGTGRNFGSGGYDLFNTDTIRLGPQALDFQRIGDYGENSEPVGGVDPPTPTATTHSGSLRGDSSLLGGNAPLPDPDTSDSAVVSDARLVNSQTADAKLGLYLDFNSANPPQPIRGDKGTTSPGLAGVKPMGGSLVLE</sequence>
<protein>
    <submittedName>
        <fullName evidence="2">Uncharacterized protein</fullName>
    </submittedName>
</protein>
<dbReference type="EMBL" id="MU853767">
    <property type="protein sequence ID" value="KAK3943206.1"/>
    <property type="molecule type" value="Genomic_DNA"/>
</dbReference>
<comment type="caution">
    <text evidence="2">The sequence shown here is derived from an EMBL/GenBank/DDBJ whole genome shotgun (WGS) entry which is preliminary data.</text>
</comment>